<evidence type="ECO:0000313" key="1">
    <source>
        <dbReference type="EMBL" id="KAK5624363.1"/>
    </source>
</evidence>
<reference evidence="1 2" key="1">
    <citation type="submission" date="2023-10" db="EMBL/GenBank/DDBJ databases">
        <title>Draft genome sequence of Xylaria bambusicola isolate GMP-LS, the root and basal stem rot pathogen of sugarcane in Indonesia.</title>
        <authorList>
            <person name="Selvaraj P."/>
            <person name="Muralishankar V."/>
            <person name="Muruganantham S."/>
            <person name="Sp S."/>
            <person name="Haryani S."/>
            <person name="Lau K.J.X."/>
            <person name="Naqvi N.I."/>
        </authorList>
    </citation>
    <scope>NUCLEOTIDE SEQUENCE [LARGE SCALE GENOMIC DNA]</scope>
    <source>
        <strain evidence="1">GMP-LS</strain>
    </source>
</reference>
<organism evidence="1 2">
    <name type="scientific">Xylaria bambusicola</name>
    <dbReference type="NCBI Taxonomy" id="326684"/>
    <lineage>
        <taxon>Eukaryota</taxon>
        <taxon>Fungi</taxon>
        <taxon>Dikarya</taxon>
        <taxon>Ascomycota</taxon>
        <taxon>Pezizomycotina</taxon>
        <taxon>Sordariomycetes</taxon>
        <taxon>Xylariomycetidae</taxon>
        <taxon>Xylariales</taxon>
        <taxon>Xylariaceae</taxon>
        <taxon>Xylaria</taxon>
    </lineage>
</organism>
<comment type="caution">
    <text evidence="1">The sequence shown here is derived from an EMBL/GenBank/DDBJ whole genome shotgun (WGS) entry which is preliminary data.</text>
</comment>
<proteinExistence type="predicted"/>
<evidence type="ECO:0008006" key="3">
    <source>
        <dbReference type="Google" id="ProtNLM"/>
    </source>
</evidence>
<gene>
    <name evidence="1" type="ORF">RRF57_000079</name>
</gene>
<dbReference type="AlphaFoldDB" id="A0AAN7UA52"/>
<protein>
    <recommendedName>
        <fullName evidence="3">Protein kinase domain-containing protein</fullName>
    </recommendedName>
</protein>
<name>A0AAN7UA52_9PEZI</name>
<evidence type="ECO:0000313" key="2">
    <source>
        <dbReference type="Proteomes" id="UP001305414"/>
    </source>
</evidence>
<dbReference type="InterPro" id="IPR011009">
    <property type="entry name" value="Kinase-like_dom_sf"/>
</dbReference>
<dbReference type="SUPFAM" id="SSF56112">
    <property type="entry name" value="Protein kinase-like (PK-like)"/>
    <property type="match status" value="1"/>
</dbReference>
<sequence>MPSYRILTAEKENMFQVAQFPYESKESWLTTWKIIHSLATLDHDDRIAPAIFHCTGIPGFRPFNTNATQEFWENPRFSMDFKKIICRCWAVQEEDRPYLRSVLAACEENLSHPYYQNWRQLEGEVNDIFDTVPEENSDDSDEDYEP</sequence>
<keyword evidence="2" id="KW-1185">Reference proteome</keyword>
<dbReference type="Proteomes" id="UP001305414">
    <property type="component" value="Unassembled WGS sequence"/>
</dbReference>
<dbReference type="EMBL" id="JAWHQM010000001">
    <property type="protein sequence ID" value="KAK5624363.1"/>
    <property type="molecule type" value="Genomic_DNA"/>
</dbReference>
<accession>A0AAN7UA52</accession>